<dbReference type="HOGENOM" id="CLU_050019_1_0_9"/>
<dbReference type="InterPro" id="IPR002571">
    <property type="entry name" value="HrcA"/>
</dbReference>
<evidence type="ECO:0000259" key="6">
    <source>
        <dbReference type="Pfam" id="PF01628"/>
    </source>
</evidence>
<evidence type="ECO:0000256" key="4">
    <source>
        <dbReference type="ARBA" id="ARBA00023163"/>
    </source>
</evidence>
<organism evidence="7 8">
    <name type="scientific">Jeotgalicoccus saudimassiliensis</name>
    <dbReference type="NCBI Taxonomy" id="1461582"/>
    <lineage>
        <taxon>Bacteria</taxon>
        <taxon>Bacillati</taxon>
        <taxon>Bacillota</taxon>
        <taxon>Bacilli</taxon>
        <taxon>Bacillales</taxon>
        <taxon>Staphylococcaceae</taxon>
        <taxon>Jeotgalicoccus</taxon>
    </lineage>
</organism>
<dbReference type="InterPro" id="IPR036390">
    <property type="entry name" value="WH_DNA-bd_sf"/>
</dbReference>
<dbReference type="SUPFAM" id="SSF55781">
    <property type="entry name" value="GAF domain-like"/>
    <property type="match status" value="1"/>
</dbReference>
<keyword evidence="2 5" id="KW-0805">Transcription regulation</keyword>
<keyword evidence="3 5" id="KW-0346">Stress response</keyword>
<dbReference type="HAMAP" id="MF_00081">
    <property type="entry name" value="HrcA"/>
    <property type="match status" value="1"/>
</dbReference>
<reference evidence="7 8" key="1">
    <citation type="submission" date="2014-07" db="EMBL/GenBank/DDBJ databases">
        <authorList>
            <person name="Urmite Genomes Urmite Genomes"/>
        </authorList>
    </citation>
    <scope>NUCLEOTIDE SEQUENCE [LARGE SCALE GENOMIC DNA]</scope>
    <source>
        <strain evidence="7 8">13MG44_air</strain>
    </source>
</reference>
<dbReference type="InterPro" id="IPR021153">
    <property type="entry name" value="HrcA_C"/>
</dbReference>
<dbReference type="RefSeq" id="WP_052108774.1">
    <property type="nucleotide sequence ID" value="NZ_CCSE01000001.1"/>
</dbReference>
<feature type="domain" description="Heat-inducible transcription repressor HrcA C-terminal" evidence="6">
    <location>
        <begin position="104"/>
        <end position="312"/>
    </location>
</feature>
<dbReference type="AlphaFoldDB" id="A0A078LXN1"/>
<dbReference type="PANTHER" id="PTHR34824:SF1">
    <property type="entry name" value="HEAT-INDUCIBLE TRANSCRIPTION REPRESSOR HRCA"/>
    <property type="match status" value="1"/>
</dbReference>
<keyword evidence="1 5" id="KW-0678">Repressor</keyword>
<keyword evidence="4 5" id="KW-0804">Transcription</keyword>
<evidence type="ECO:0000313" key="7">
    <source>
        <dbReference type="EMBL" id="CDZ99948.1"/>
    </source>
</evidence>
<dbReference type="InterPro" id="IPR023120">
    <property type="entry name" value="WHTH_transcript_rep_HrcA_IDD"/>
</dbReference>
<dbReference type="GO" id="GO:0003677">
    <property type="term" value="F:DNA binding"/>
    <property type="evidence" value="ECO:0007669"/>
    <property type="project" value="InterPro"/>
</dbReference>
<evidence type="ECO:0000256" key="5">
    <source>
        <dbReference type="HAMAP-Rule" id="MF_00081"/>
    </source>
</evidence>
<gene>
    <name evidence="5 7" type="primary">hrcA</name>
    <name evidence="7" type="ORF">BN1048_00739</name>
</gene>
<dbReference type="InterPro" id="IPR036388">
    <property type="entry name" value="WH-like_DNA-bd_sf"/>
</dbReference>
<dbReference type="GO" id="GO:0045892">
    <property type="term" value="P:negative regulation of DNA-templated transcription"/>
    <property type="evidence" value="ECO:0007669"/>
    <property type="project" value="UniProtKB-UniRule"/>
</dbReference>
<dbReference type="SUPFAM" id="SSF46785">
    <property type="entry name" value="Winged helix' DNA-binding domain"/>
    <property type="match status" value="1"/>
</dbReference>
<proteinExistence type="inferred from homology"/>
<dbReference type="OrthoDB" id="9783139at2"/>
<dbReference type="Gene3D" id="3.30.390.60">
    <property type="entry name" value="Heat-inducible transcription repressor hrca homolog, domain 3"/>
    <property type="match status" value="1"/>
</dbReference>
<dbReference type="eggNOG" id="COG1420">
    <property type="taxonomic scope" value="Bacteria"/>
</dbReference>
<evidence type="ECO:0000256" key="1">
    <source>
        <dbReference type="ARBA" id="ARBA00022491"/>
    </source>
</evidence>
<dbReference type="PANTHER" id="PTHR34824">
    <property type="entry name" value="HEAT-INDUCIBLE TRANSCRIPTION REPRESSOR HRCA"/>
    <property type="match status" value="1"/>
</dbReference>
<keyword evidence="8" id="KW-1185">Reference proteome</keyword>
<accession>A0A078LXN1</accession>
<evidence type="ECO:0000256" key="3">
    <source>
        <dbReference type="ARBA" id="ARBA00023016"/>
    </source>
</evidence>
<comment type="function">
    <text evidence="5">Negative regulator of class I heat shock genes (grpE-dnaK-dnaJ and groELS operons). Prevents heat-shock induction of these operons.</text>
</comment>
<name>A0A078LXN1_9STAP</name>
<dbReference type="NCBIfam" id="TIGR00331">
    <property type="entry name" value="hrcA"/>
    <property type="match status" value="1"/>
</dbReference>
<dbReference type="InterPro" id="IPR029016">
    <property type="entry name" value="GAF-like_dom_sf"/>
</dbReference>
<dbReference type="EMBL" id="CCSE01000001">
    <property type="protein sequence ID" value="CDZ99948.1"/>
    <property type="molecule type" value="Genomic_DNA"/>
</dbReference>
<protein>
    <recommendedName>
        <fullName evidence="5">Heat-inducible transcription repressor HrcA</fullName>
    </recommendedName>
</protein>
<dbReference type="Proteomes" id="UP000044136">
    <property type="component" value="Unassembled WGS sequence"/>
</dbReference>
<dbReference type="Gene3D" id="1.10.10.10">
    <property type="entry name" value="Winged helix-like DNA-binding domain superfamily/Winged helix DNA-binding domain"/>
    <property type="match status" value="1"/>
</dbReference>
<dbReference type="STRING" id="1461582.BN1048_00739"/>
<dbReference type="Pfam" id="PF01628">
    <property type="entry name" value="HrcA"/>
    <property type="match status" value="1"/>
</dbReference>
<dbReference type="Gene3D" id="3.30.450.40">
    <property type="match status" value="1"/>
</dbReference>
<sequence length="322" mass="36273">MLTERQEIILTFIVDDFLNVMTPISSKYLLDKYKFDVSSATIRNEMAVLEKEGFLIKTHTSSGRMPSRKALKFYIEELKQNIEQSPAKSFELYSGTDNLENLTDELALTISDRTKYLTQVSLKADNETVKGLYITPLTDTASIAIIVLNSGSVRQMPVKTNRDVTIDDFQKLSNIFNELLLDKNLGDTRVILKNNAHIPPEIRGLYDQVTAQIMASVDAGKRTIGHAGFNYLLQDMRNEVETLEHLYDDIESEALYNSVEQRASNDVDIYFGDELDESYKSLSVVTTNFEHAGLSGNLIVVGPELMGYKNVIKLLHSLKKGV</sequence>
<comment type="similarity">
    <text evidence="5">Belongs to the HrcA family.</text>
</comment>
<dbReference type="PIRSF" id="PIRSF005485">
    <property type="entry name" value="HrcA"/>
    <property type="match status" value="1"/>
</dbReference>
<evidence type="ECO:0000256" key="2">
    <source>
        <dbReference type="ARBA" id="ARBA00023015"/>
    </source>
</evidence>
<evidence type="ECO:0000313" key="8">
    <source>
        <dbReference type="Proteomes" id="UP000044136"/>
    </source>
</evidence>